<dbReference type="Gene3D" id="1.10.510.10">
    <property type="entry name" value="Transferase(Phosphotransferase) domain 1"/>
    <property type="match status" value="1"/>
</dbReference>
<dbReference type="InterPro" id="IPR011009">
    <property type="entry name" value="Kinase-like_dom_sf"/>
</dbReference>
<evidence type="ECO:0000259" key="3">
    <source>
        <dbReference type="PROSITE" id="PS50011"/>
    </source>
</evidence>
<dbReference type="SMART" id="SM00220">
    <property type="entry name" value="S_TKc"/>
    <property type="match status" value="1"/>
</dbReference>
<proteinExistence type="inferred from homology"/>
<dbReference type="SUPFAM" id="SSF56112">
    <property type="entry name" value="Protein kinase-like (PK-like)"/>
    <property type="match status" value="1"/>
</dbReference>
<evidence type="ECO:0000256" key="2">
    <source>
        <dbReference type="ARBA" id="ARBA00022734"/>
    </source>
</evidence>
<dbReference type="PROSITE" id="PS51752">
    <property type="entry name" value="JACALIN_LECTIN"/>
    <property type="match status" value="3"/>
</dbReference>
<dbReference type="CDD" id="cd09612">
    <property type="entry name" value="Jacalin"/>
    <property type="match status" value="3"/>
</dbReference>
<evidence type="ECO:0000256" key="1">
    <source>
        <dbReference type="ARBA" id="ARBA00006568"/>
    </source>
</evidence>
<feature type="domain" description="Protein kinase" evidence="3">
    <location>
        <begin position="1"/>
        <end position="265"/>
    </location>
</feature>
<feature type="domain" description="Jacalin-type lectin" evidence="4">
    <location>
        <begin position="592"/>
        <end position="737"/>
    </location>
</feature>
<dbReference type="PROSITE" id="PS00108">
    <property type="entry name" value="PROTEIN_KINASE_ST"/>
    <property type="match status" value="1"/>
</dbReference>
<dbReference type="AlphaFoldDB" id="A0A0E0DXK4"/>
<evidence type="ECO:0000313" key="5">
    <source>
        <dbReference type="EnsemblPlants" id="OMERI06G05380.1"/>
    </source>
</evidence>
<evidence type="ECO:0000259" key="4">
    <source>
        <dbReference type="PROSITE" id="PS51752"/>
    </source>
</evidence>
<dbReference type="InterPro" id="IPR008271">
    <property type="entry name" value="Ser/Thr_kinase_AS"/>
</dbReference>
<dbReference type="PANTHER" id="PTHR46506">
    <property type="entry name" value="OS05G0143600 PROTEIN"/>
    <property type="match status" value="1"/>
</dbReference>
<dbReference type="FunFam" id="2.100.10.30:FF:000001">
    <property type="entry name" value="Jacalin-related lectin 33"/>
    <property type="match status" value="1"/>
</dbReference>
<keyword evidence="2" id="KW-0430">Lectin</keyword>
<dbReference type="Gene3D" id="2.100.10.30">
    <property type="entry name" value="Jacalin-like lectin domain"/>
    <property type="match status" value="3"/>
</dbReference>
<dbReference type="SMART" id="SM00915">
    <property type="entry name" value="Jacalin"/>
    <property type="match status" value="3"/>
</dbReference>
<dbReference type="FunFam" id="1.10.510.10:FF:000625">
    <property type="entry name" value="Cysteine-rich receptor-like protein kinase 6"/>
    <property type="match status" value="1"/>
</dbReference>
<dbReference type="InterPro" id="IPR001229">
    <property type="entry name" value="Jacalin-like_lectin_dom"/>
</dbReference>
<dbReference type="GO" id="GO:0030246">
    <property type="term" value="F:carbohydrate binding"/>
    <property type="evidence" value="ECO:0007669"/>
    <property type="project" value="UniProtKB-KW"/>
</dbReference>
<dbReference type="HOGENOM" id="CLU_000288_121_3_1"/>
<name>A0A0E0DXK4_9ORYZ</name>
<comment type="similarity">
    <text evidence="1">Belongs to the jacalin lectin family.</text>
</comment>
<accession>A0A0E0DXK4</accession>
<dbReference type="Pfam" id="PF01419">
    <property type="entry name" value="Jacalin"/>
    <property type="match status" value="3"/>
</dbReference>
<dbReference type="Gramene" id="OMERI06G05380.1">
    <property type="protein sequence ID" value="OMERI06G05380.1"/>
    <property type="gene ID" value="OMERI06G05380"/>
</dbReference>
<dbReference type="InterPro" id="IPR036404">
    <property type="entry name" value="Jacalin-like_lectin_dom_sf"/>
</dbReference>
<dbReference type="STRING" id="40149.A0A0E0DXK4"/>
<sequence>MLHDIASLDDVKFMNEFINLMSVQHQNIVQLVGYCYETRRKLVLHNDKFVLAHVEERALCFEYLERGSLDKYLSDESSGFDWCTRYKMIKGICEGVNYLHNGPQDRILHLDLKPSNILLDKYNVPKIADFGLSRLFGETLSHHTTKRSIGTVGYMPPEYIDKCYITEKFDISSLGVIIIEIVTGPKERSKRPDMSSQQFIELVHKNWNNRFQQGIPMYTSEEVCGLQLQLKTCIEMGLQCVEAERLKRPTIAEVVSRLNKLDAMIQKISPSLLPPKLPVVPASARGQVRIAKIGQWGGIGGNYRDIEVAPCRLKSLIIGSGGAIYSIGFSYYDDNGKQHKVGPWSGHGANKGIDHTIHLGPSEYLIEISGTVGPFTYAPHGVITSLTLVTTIRTYGPYGELVGNPFHIPMQNKGGSIVGFFARVGWYVDAFGIYVNPNLDATQEDEIEPWGGNRGEAHDIDVAPRRLQSVTICSHDYVNSLAFSYSDWSGHHHTTEPWGGLGGDTYTVEFGPSEFLTGFSGTTGHNVVTSLTLITNARSYGPFGHVGGTPFQVPMRNNASIVGFFGRADQYLNAIGVYANPEQEKIEQEDGLTKMGPWGGMGGDAHENDITVAPRRLKSITISCDVVVDSLAFTCTDQNGQQHAAGPWGESGSRIEKIELGPSEFVTAVYGTVGPFGNYSSVITSLRFVTNAGKYGPFGQGIGTHFHAPMHKGSSSIVGFFGRSSSCVESIGFYVVPV</sequence>
<dbReference type="SUPFAM" id="SSF51101">
    <property type="entry name" value="Mannose-binding lectins"/>
    <property type="match status" value="3"/>
</dbReference>
<protein>
    <recommendedName>
        <fullName evidence="7">Protein kinase domain-containing protein</fullName>
    </recommendedName>
</protein>
<dbReference type="GO" id="GO:0005524">
    <property type="term" value="F:ATP binding"/>
    <property type="evidence" value="ECO:0007669"/>
    <property type="project" value="InterPro"/>
</dbReference>
<dbReference type="InterPro" id="IPR000719">
    <property type="entry name" value="Prot_kinase_dom"/>
</dbReference>
<dbReference type="Proteomes" id="UP000008021">
    <property type="component" value="Chromosome 6"/>
</dbReference>
<dbReference type="EnsemblPlants" id="OMERI06G05380.1">
    <property type="protein sequence ID" value="OMERI06G05380.1"/>
    <property type="gene ID" value="OMERI06G05380"/>
</dbReference>
<feature type="domain" description="Jacalin-type lectin" evidence="4">
    <location>
        <begin position="444"/>
        <end position="581"/>
    </location>
</feature>
<reference evidence="5" key="2">
    <citation type="submission" date="2018-05" db="EMBL/GenBank/DDBJ databases">
        <title>OmerRS3 (Oryza meridionalis Reference Sequence Version 3).</title>
        <authorList>
            <person name="Zhang J."/>
            <person name="Kudrna D."/>
            <person name="Lee S."/>
            <person name="Talag J."/>
            <person name="Welchert J."/>
            <person name="Wing R.A."/>
        </authorList>
    </citation>
    <scope>NUCLEOTIDE SEQUENCE [LARGE SCALE GENOMIC DNA]</scope>
    <source>
        <strain evidence="5">cv. OR44</strain>
    </source>
</reference>
<evidence type="ECO:0000313" key="6">
    <source>
        <dbReference type="Proteomes" id="UP000008021"/>
    </source>
</evidence>
<dbReference type="InterPro" id="IPR033734">
    <property type="entry name" value="Jacalin-like_lectin_dom_plant"/>
</dbReference>
<dbReference type="Pfam" id="PF00069">
    <property type="entry name" value="Pkinase"/>
    <property type="match status" value="1"/>
</dbReference>
<evidence type="ECO:0008006" key="7">
    <source>
        <dbReference type="Google" id="ProtNLM"/>
    </source>
</evidence>
<keyword evidence="6" id="KW-1185">Reference proteome</keyword>
<dbReference type="PROSITE" id="PS50011">
    <property type="entry name" value="PROTEIN_KINASE_DOM"/>
    <property type="match status" value="1"/>
</dbReference>
<feature type="domain" description="Jacalin-type lectin" evidence="4">
    <location>
        <begin position="290"/>
        <end position="437"/>
    </location>
</feature>
<reference evidence="5" key="1">
    <citation type="submission" date="2015-04" db="UniProtKB">
        <authorList>
            <consortium name="EnsemblPlants"/>
        </authorList>
    </citation>
    <scope>IDENTIFICATION</scope>
</reference>
<organism evidence="5">
    <name type="scientific">Oryza meridionalis</name>
    <dbReference type="NCBI Taxonomy" id="40149"/>
    <lineage>
        <taxon>Eukaryota</taxon>
        <taxon>Viridiplantae</taxon>
        <taxon>Streptophyta</taxon>
        <taxon>Embryophyta</taxon>
        <taxon>Tracheophyta</taxon>
        <taxon>Spermatophyta</taxon>
        <taxon>Magnoliopsida</taxon>
        <taxon>Liliopsida</taxon>
        <taxon>Poales</taxon>
        <taxon>Poaceae</taxon>
        <taxon>BOP clade</taxon>
        <taxon>Oryzoideae</taxon>
        <taxon>Oryzeae</taxon>
        <taxon>Oryzinae</taxon>
        <taxon>Oryza</taxon>
    </lineage>
</organism>
<dbReference type="GO" id="GO:0004672">
    <property type="term" value="F:protein kinase activity"/>
    <property type="evidence" value="ECO:0007669"/>
    <property type="project" value="InterPro"/>
</dbReference>